<dbReference type="Proteomes" id="UP000004506">
    <property type="component" value="Unassembled WGS sequence"/>
</dbReference>
<reference evidence="2 3" key="3">
    <citation type="submission" date="2008-05" db="EMBL/GenBank/DDBJ databases">
        <authorList>
            <person name="Fulton L."/>
            <person name="Clifton S."/>
            <person name="Fulton B."/>
            <person name="Xu J."/>
            <person name="Minx P."/>
            <person name="Pepin K.H."/>
            <person name="Johnson M."/>
            <person name="Thiruvilangam P."/>
            <person name="Bhonagiri V."/>
            <person name="Nash W.E."/>
            <person name="Mardis E.R."/>
            <person name="Wilson R.K."/>
        </authorList>
    </citation>
    <scope>NUCLEOTIDE SEQUENCE [LARGE SCALE GENOMIC DNA]</scope>
    <source>
        <strain evidence="2 3">ATCC 25827</strain>
    </source>
</reference>
<reference evidence="3" key="1">
    <citation type="submission" date="2008-04" db="EMBL/GenBank/DDBJ databases">
        <title>Draft genome sequence of Providencia stuartii (ATCC 25827).</title>
        <authorList>
            <person name="Sudarsanam P."/>
            <person name="Ley R."/>
            <person name="Guruge J."/>
            <person name="Turnbaugh P.J."/>
            <person name="Mahowald M."/>
            <person name="Liep D."/>
            <person name="Gordon J."/>
        </authorList>
    </citation>
    <scope>NUCLEOTIDE SEQUENCE [LARGE SCALE GENOMIC DNA]</scope>
    <source>
        <strain evidence="3">ATCC 25827</strain>
    </source>
</reference>
<evidence type="ECO:0000313" key="3">
    <source>
        <dbReference type="Proteomes" id="UP000004506"/>
    </source>
</evidence>
<name>A0AA87CS96_PROST</name>
<reference evidence="3" key="2">
    <citation type="submission" date="2008-04" db="EMBL/GenBank/DDBJ databases">
        <title>Draft genome sequence of Providencia stuartii(ATCC 25827).</title>
        <authorList>
            <person name="Sudarsanam P."/>
            <person name="Ley R."/>
            <person name="Guruge J."/>
            <person name="Turnbaugh P.J."/>
            <person name="Mahowald M."/>
            <person name="Liep D."/>
            <person name="Gordon J."/>
        </authorList>
    </citation>
    <scope>NUCLEOTIDE SEQUENCE [LARGE SCALE GENOMIC DNA]</scope>
    <source>
        <strain evidence="3">ATCC 25827</strain>
    </source>
</reference>
<organism evidence="2 3">
    <name type="scientific">Providencia stuartii ATCC 25827</name>
    <dbReference type="NCBI Taxonomy" id="471874"/>
    <lineage>
        <taxon>Bacteria</taxon>
        <taxon>Pseudomonadati</taxon>
        <taxon>Pseudomonadota</taxon>
        <taxon>Gammaproteobacteria</taxon>
        <taxon>Enterobacterales</taxon>
        <taxon>Morganellaceae</taxon>
        <taxon>Providencia</taxon>
    </lineage>
</organism>
<evidence type="ECO:0000256" key="1">
    <source>
        <dbReference type="SAM" id="Phobius"/>
    </source>
</evidence>
<keyword evidence="1" id="KW-0812">Transmembrane</keyword>
<sequence length="39" mass="4572">MSLDHSPEQRLNFPLKCGNLSLLRLILLLYCPDILIVRY</sequence>
<keyword evidence="1" id="KW-0472">Membrane</keyword>
<dbReference type="EMBL" id="ABJD02000099">
    <property type="protein sequence ID" value="EDU60632.1"/>
    <property type="molecule type" value="Genomic_DNA"/>
</dbReference>
<comment type="caution">
    <text evidence="2">The sequence shown here is derived from an EMBL/GenBank/DDBJ whole genome shotgun (WGS) entry which is preliminary data.</text>
</comment>
<evidence type="ECO:0000313" key="2">
    <source>
        <dbReference type="EMBL" id="EDU60632.1"/>
    </source>
</evidence>
<keyword evidence="1" id="KW-1133">Transmembrane helix</keyword>
<dbReference type="AlphaFoldDB" id="A0AA87CS96"/>
<proteinExistence type="predicted"/>
<protein>
    <submittedName>
        <fullName evidence="2">Uncharacterized protein</fullName>
    </submittedName>
</protein>
<gene>
    <name evidence="2" type="ORF">PROSTU_01166</name>
</gene>
<feature type="transmembrane region" description="Helical" evidence="1">
    <location>
        <begin position="20"/>
        <end position="37"/>
    </location>
</feature>
<accession>A0AA87CS96</accession>